<protein>
    <recommendedName>
        <fullName evidence="2">MPN domain-containing protein</fullName>
    </recommendedName>
</protein>
<organism evidence="3 4">
    <name type="scientific">Pegethrix bostrychoides GSE-TBD4-15B</name>
    <dbReference type="NCBI Taxonomy" id="2839662"/>
    <lineage>
        <taxon>Bacteria</taxon>
        <taxon>Bacillati</taxon>
        <taxon>Cyanobacteriota</taxon>
        <taxon>Cyanophyceae</taxon>
        <taxon>Oculatellales</taxon>
        <taxon>Oculatellaceae</taxon>
        <taxon>Pegethrix</taxon>
    </lineage>
</organism>
<dbReference type="AlphaFoldDB" id="A0A951P968"/>
<dbReference type="GO" id="GO:0008237">
    <property type="term" value="F:metallopeptidase activity"/>
    <property type="evidence" value="ECO:0007669"/>
    <property type="project" value="UniProtKB-KW"/>
</dbReference>
<evidence type="ECO:0000313" key="4">
    <source>
        <dbReference type="Proteomes" id="UP000707356"/>
    </source>
</evidence>
<dbReference type="Pfam" id="PF04002">
    <property type="entry name" value="RadC"/>
    <property type="match status" value="1"/>
</dbReference>
<dbReference type="PROSITE" id="PS50249">
    <property type="entry name" value="MPN"/>
    <property type="match status" value="1"/>
</dbReference>
<reference evidence="3" key="1">
    <citation type="submission" date="2021-05" db="EMBL/GenBank/DDBJ databases">
        <authorList>
            <person name="Pietrasiak N."/>
            <person name="Ward R."/>
            <person name="Stajich J.E."/>
            <person name="Kurbessoian T."/>
        </authorList>
    </citation>
    <scope>NUCLEOTIDE SEQUENCE</scope>
    <source>
        <strain evidence="3">GSE-TBD4-15B</strain>
    </source>
</reference>
<accession>A0A951P968</accession>
<dbReference type="InterPro" id="IPR037518">
    <property type="entry name" value="MPN"/>
</dbReference>
<evidence type="ECO:0000313" key="3">
    <source>
        <dbReference type="EMBL" id="MBW4464660.1"/>
    </source>
</evidence>
<dbReference type="EMBL" id="JAHHHV010000017">
    <property type="protein sequence ID" value="MBW4464660.1"/>
    <property type="molecule type" value="Genomic_DNA"/>
</dbReference>
<name>A0A951P968_9CYAN</name>
<dbReference type="InterPro" id="IPR025657">
    <property type="entry name" value="RadC_JAB"/>
</dbReference>
<keyword evidence="1" id="KW-0645">Protease</keyword>
<feature type="non-terminal residue" evidence="3">
    <location>
        <position position="1"/>
    </location>
</feature>
<evidence type="ECO:0000259" key="2">
    <source>
        <dbReference type="PROSITE" id="PS50249"/>
    </source>
</evidence>
<proteinExistence type="predicted"/>
<gene>
    <name evidence="3" type="ORF">KME07_04375</name>
</gene>
<comment type="caution">
    <text evidence="3">The sequence shown here is derived from an EMBL/GenBank/DDBJ whole genome shotgun (WGS) entry which is preliminary data.</text>
</comment>
<dbReference type="Gene3D" id="3.40.140.10">
    <property type="entry name" value="Cytidine Deaminase, domain 2"/>
    <property type="match status" value="1"/>
</dbReference>
<evidence type="ECO:0000256" key="1">
    <source>
        <dbReference type="ARBA" id="ARBA00023049"/>
    </source>
</evidence>
<keyword evidence="1" id="KW-0482">Metalloprotease</keyword>
<feature type="domain" description="MPN" evidence="2">
    <location>
        <begin position="1"/>
        <end position="44"/>
    </location>
</feature>
<dbReference type="Proteomes" id="UP000707356">
    <property type="component" value="Unassembled WGS sequence"/>
</dbReference>
<sequence>EPSQEDLELTRQLLQGAQFLSIPLLDHLILGNGNFTSLRQTTGLWHEFPQGDR</sequence>
<keyword evidence="1" id="KW-0378">Hydrolase</keyword>
<reference evidence="3" key="2">
    <citation type="journal article" date="2022" name="Microbiol. Resour. Announc.">
        <title>Metagenome Sequencing to Explore Phylogenomics of Terrestrial Cyanobacteria.</title>
        <authorList>
            <person name="Ward R.D."/>
            <person name="Stajich J.E."/>
            <person name="Johansen J.R."/>
            <person name="Huntemann M."/>
            <person name="Clum A."/>
            <person name="Foster B."/>
            <person name="Foster B."/>
            <person name="Roux S."/>
            <person name="Palaniappan K."/>
            <person name="Varghese N."/>
            <person name="Mukherjee S."/>
            <person name="Reddy T.B.K."/>
            <person name="Daum C."/>
            <person name="Copeland A."/>
            <person name="Chen I.A."/>
            <person name="Ivanova N.N."/>
            <person name="Kyrpides N.C."/>
            <person name="Shapiro N."/>
            <person name="Eloe-Fadrosh E.A."/>
            <person name="Pietrasiak N."/>
        </authorList>
    </citation>
    <scope>NUCLEOTIDE SEQUENCE</scope>
    <source>
        <strain evidence="3">GSE-TBD4-15B</strain>
    </source>
</reference>